<dbReference type="Proteomes" id="UP000218968">
    <property type="component" value="Chromosome"/>
</dbReference>
<feature type="chain" id="PRO_5012290323" evidence="2">
    <location>
        <begin position="25"/>
        <end position="319"/>
    </location>
</feature>
<evidence type="ECO:0000259" key="3">
    <source>
        <dbReference type="Pfam" id="PF20434"/>
    </source>
</evidence>
<dbReference type="InterPro" id="IPR049492">
    <property type="entry name" value="BD-FAE-like_dom"/>
</dbReference>
<dbReference type="EMBL" id="CP023406">
    <property type="protein sequence ID" value="ATD68503.1"/>
    <property type="molecule type" value="Genomic_DNA"/>
</dbReference>
<organism evidence="4 5">
    <name type="scientific">Luteimonas chenhongjianii</name>
    <dbReference type="NCBI Taxonomy" id="2006110"/>
    <lineage>
        <taxon>Bacteria</taxon>
        <taxon>Pseudomonadati</taxon>
        <taxon>Pseudomonadota</taxon>
        <taxon>Gammaproteobacteria</taxon>
        <taxon>Lysobacterales</taxon>
        <taxon>Lysobacteraceae</taxon>
        <taxon>Luteimonas</taxon>
    </lineage>
</organism>
<evidence type="ECO:0000313" key="5">
    <source>
        <dbReference type="Proteomes" id="UP000218968"/>
    </source>
</evidence>
<evidence type="ECO:0000256" key="2">
    <source>
        <dbReference type="SAM" id="SignalP"/>
    </source>
</evidence>
<evidence type="ECO:0000256" key="1">
    <source>
        <dbReference type="ARBA" id="ARBA00022801"/>
    </source>
</evidence>
<evidence type="ECO:0000313" key="4">
    <source>
        <dbReference type="EMBL" id="ATD68503.1"/>
    </source>
</evidence>
<reference evidence="5" key="1">
    <citation type="submission" date="2017-09" db="EMBL/GenBank/DDBJ databases">
        <title>Luteimonas liuhanmingii sp.nov., isolated from the intestinal contents of Tibetan Plateau Pika in Yushu, Qinghai Province, China.</title>
        <authorList>
            <person name="Gui Z."/>
        </authorList>
    </citation>
    <scope>NUCLEOTIDE SEQUENCE [LARGE SCALE GENOMIC DNA]</scope>
    <source>
        <strain evidence="5">100111</strain>
    </source>
</reference>
<dbReference type="InterPro" id="IPR029058">
    <property type="entry name" value="AB_hydrolase_fold"/>
</dbReference>
<gene>
    <name evidence="4" type="ORF">CNR27_14540</name>
</gene>
<keyword evidence="2" id="KW-0732">Signal</keyword>
<sequence length="319" mass="33844">MGRFSITFARCLMLAPLLAGSAWAATPAREDTAPILRLWPDTPRVAPRITERSDDPALPDRIIEDVRDPYLVVYRPARRNGIALLVTPGGGYARIVLDKEGTALVPQFVDAAGFTLFVLRYRLPDAVHGEGADAPLVDAQRAMRLIRAQAADYGIDPQRVGVMGFSAGGHVAARLATTPETLYRVTDGADAQSARPDFALLVYPVSSMHAPLAHAGSRDRLLAASGGSADQAVLDRLSPELQLGPGTPPLFLLHAQDDDVVPVGNALALHAAALRAGVPAALHVFPRGGHGFGTRGATGALARWPQLAIDWIHEQTPGP</sequence>
<dbReference type="OrthoDB" id="9771666at2"/>
<feature type="domain" description="BD-FAE-like" evidence="3">
    <location>
        <begin position="88"/>
        <end position="271"/>
    </location>
</feature>
<dbReference type="SUPFAM" id="SSF53474">
    <property type="entry name" value="alpha/beta-Hydrolases"/>
    <property type="match status" value="1"/>
</dbReference>
<accession>A0A290XHF1</accession>
<dbReference type="Pfam" id="PF20434">
    <property type="entry name" value="BD-FAE"/>
    <property type="match status" value="1"/>
</dbReference>
<dbReference type="AlphaFoldDB" id="A0A290XHF1"/>
<dbReference type="RefSeq" id="WP_096299916.1">
    <property type="nucleotide sequence ID" value="NZ_CP023406.1"/>
</dbReference>
<protein>
    <submittedName>
        <fullName evidence="4">Xylanase</fullName>
    </submittedName>
</protein>
<keyword evidence="4" id="KW-0119">Carbohydrate metabolism</keyword>
<dbReference type="InterPro" id="IPR050300">
    <property type="entry name" value="GDXG_lipolytic_enzyme"/>
</dbReference>
<dbReference type="PANTHER" id="PTHR48081">
    <property type="entry name" value="AB HYDROLASE SUPERFAMILY PROTEIN C4A8.06C"/>
    <property type="match status" value="1"/>
</dbReference>
<keyword evidence="4" id="KW-0326">Glycosidase</keyword>
<keyword evidence="4" id="KW-0858">Xylan degradation</keyword>
<dbReference type="GO" id="GO:0016798">
    <property type="term" value="F:hydrolase activity, acting on glycosyl bonds"/>
    <property type="evidence" value="ECO:0007669"/>
    <property type="project" value="UniProtKB-KW"/>
</dbReference>
<dbReference type="KEGG" id="lum:CNR27_14540"/>
<keyword evidence="1 4" id="KW-0378">Hydrolase</keyword>
<feature type="signal peptide" evidence="2">
    <location>
        <begin position="1"/>
        <end position="24"/>
    </location>
</feature>
<dbReference type="GO" id="GO:0045493">
    <property type="term" value="P:xylan catabolic process"/>
    <property type="evidence" value="ECO:0007669"/>
    <property type="project" value="UniProtKB-KW"/>
</dbReference>
<dbReference type="Gene3D" id="3.40.50.1820">
    <property type="entry name" value="alpha/beta hydrolase"/>
    <property type="match status" value="1"/>
</dbReference>
<dbReference type="PANTHER" id="PTHR48081:SF6">
    <property type="entry name" value="PEPTIDASE S9 PROLYL OLIGOPEPTIDASE CATALYTIC DOMAIN-CONTAINING PROTEIN"/>
    <property type="match status" value="1"/>
</dbReference>
<name>A0A290XHF1_9GAMM</name>
<proteinExistence type="predicted"/>
<keyword evidence="4" id="KW-0624">Polysaccharide degradation</keyword>
<keyword evidence="5" id="KW-1185">Reference proteome</keyword>